<dbReference type="PIRSF" id="PIRSF038896">
    <property type="entry name" value="NAPE-PLD"/>
    <property type="match status" value="1"/>
</dbReference>
<proteinExistence type="predicted"/>
<dbReference type="InterPro" id="IPR001279">
    <property type="entry name" value="Metallo-B-lactamas"/>
</dbReference>
<comment type="caution">
    <text evidence="2">The sequence shown here is derived from an EMBL/GenBank/DDBJ whole genome shotgun (WGS) entry which is preliminary data.</text>
</comment>
<dbReference type="InterPro" id="IPR036866">
    <property type="entry name" value="RibonucZ/Hydroxyglut_hydro"/>
</dbReference>
<dbReference type="GO" id="GO:0070290">
    <property type="term" value="F:N-acylphosphatidylethanolamine-specific phospholipase D activity"/>
    <property type="evidence" value="ECO:0007669"/>
    <property type="project" value="InterPro"/>
</dbReference>
<dbReference type="GO" id="GO:0008270">
    <property type="term" value="F:zinc ion binding"/>
    <property type="evidence" value="ECO:0007669"/>
    <property type="project" value="InterPro"/>
</dbReference>
<dbReference type="InterPro" id="IPR024884">
    <property type="entry name" value="NAPE-PLD"/>
</dbReference>
<gene>
    <name evidence="2" type="ORF">GTO89_12855</name>
</gene>
<feature type="domain" description="Metallo-beta-lactamase" evidence="1">
    <location>
        <begin position="117"/>
        <end position="311"/>
    </location>
</feature>
<dbReference type="RefSeq" id="WP_161262489.1">
    <property type="nucleotide sequence ID" value="NZ_JAFBDC010000010.1"/>
</dbReference>
<dbReference type="Proteomes" id="UP000471031">
    <property type="component" value="Unassembled WGS sequence"/>
</dbReference>
<evidence type="ECO:0000313" key="2">
    <source>
        <dbReference type="EMBL" id="MZP43920.1"/>
    </source>
</evidence>
<dbReference type="GO" id="GO:0005737">
    <property type="term" value="C:cytoplasm"/>
    <property type="evidence" value="ECO:0007669"/>
    <property type="project" value="TreeGrafter"/>
</dbReference>
<protein>
    <submittedName>
        <fullName evidence="2">MBL fold metallo-hydrolase</fullName>
    </submittedName>
</protein>
<keyword evidence="3" id="KW-1185">Reference proteome</keyword>
<keyword evidence="2" id="KW-0378">Hydrolase</keyword>
<evidence type="ECO:0000259" key="1">
    <source>
        <dbReference type="Pfam" id="PF12706"/>
    </source>
</evidence>
<sequence>MWFALFISLILFALGIGLYLRHPKFGRLPGGADLERIKNSPQYRDDQFQNRIPTPQFTGEKSSSSVLWEFLFTKKERLRPVDAIPTVKTDLKTLDRGKDILIWLGHSSYFIQMGGKRFLLDPVLSSYAAPVSFANKVFEGTNPYAADDLPEMDYLLISHDHWDHLDYPTVTALKPKVKNVICPLGVGSYFDQWGFEKRRIHEADWFTALELDNGVTIHVLPARHFSGRLLSRNKTLWAGFALVTPQRRIFFSGDSGYGPHFKEIGEKMNGFDIVLLDNGQYDKSWANIHMMPEEAAKAAEELKTKALFAGHSGKFAISNHPWDDPLKRIALASQNKNYRLLTPMIGEPVDLEKEQQVFSRWWERVN</sequence>
<evidence type="ECO:0000313" key="3">
    <source>
        <dbReference type="Proteomes" id="UP000471031"/>
    </source>
</evidence>
<dbReference type="AlphaFoldDB" id="A0A845LG27"/>
<dbReference type="PANTHER" id="PTHR15032">
    <property type="entry name" value="N-ACYL-PHOSPHATIDYLETHANOLAMINE-HYDROLYZING PHOSPHOLIPASE D"/>
    <property type="match status" value="1"/>
</dbReference>
<organism evidence="2 3">
    <name type="scientific">Heliomicrobium gestii</name>
    <name type="common">Heliobacterium gestii</name>
    <dbReference type="NCBI Taxonomy" id="2699"/>
    <lineage>
        <taxon>Bacteria</taxon>
        <taxon>Bacillati</taxon>
        <taxon>Bacillota</taxon>
        <taxon>Clostridia</taxon>
        <taxon>Eubacteriales</taxon>
        <taxon>Heliobacteriaceae</taxon>
        <taxon>Heliomicrobium</taxon>
    </lineage>
</organism>
<name>A0A845LG27_HELGE</name>
<dbReference type="SUPFAM" id="SSF56281">
    <property type="entry name" value="Metallo-hydrolase/oxidoreductase"/>
    <property type="match status" value="1"/>
</dbReference>
<dbReference type="Pfam" id="PF12706">
    <property type="entry name" value="Lactamase_B_2"/>
    <property type="match status" value="1"/>
</dbReference>
<dbReference type="PANTHER" id="PTHR15032:SF4">
    <property type="entry name" value="N-ACYL-PHOSPHATIDYLETHANOLAMINE-HYDROLYZING PHOSPHOLIPASE D"/>
    <property type="match status" value="1"/>
</dbReference>
<dbReference type="Gene3D" id="3.60.15.10">
    <property type="entry name" value="Ribonuclease Z/Hydroxyacylglutathione hydrolase-like"/>
    <property type="match status" value="1"/>
</dbReference>
<dbReference type="OrthoDB" id="9805728at2"/>
<reference evidence="2 3" key="1">
    <citation type="submission" date="2020-01" db="EMBL/GenBank/DDBJ databases">
        <title>Whole genome sequence of Heliobacterium gestii DSM 11169.</title>
        <authorList>
            <person name="Kyndt J.A."/>
            <person name="Meyer T.E."/>
        </authorList>
    </citation>
    <scope>NUCLEOTIDE SEQUENCE [LARGE SCALE GENOMIC DNA]</scope>
    <source>
        <strain evidence="2 3">DSM 11169</strain>
    </source>
</reference>
<dbReference type="EMBL" id="WXEX01000011">
    <property type="protein sequence ID" value="MZP43920.1"/>
    <property type="molecule type" value="Genomic_DNA"/>
</dbReference>
<accession>A0A845LG27</accession>